<dbReference type="PANTHER" id="PTHR43330:SF1">
    <property type="entry name" value="METHIONINE AMINOPEPTIDASE 1B, CHLOROPLASTIC"/>
    <property type="match status" value="1"/>
</dbReference>
<organism evidence="8 9">
    <name type="scientific">Carnegiea gigantea</name>
    <dbReference type="NCBI Taxonomy" id="171969"/>
    <lineage>
        <taxon>Eukaryota</taxon>
        <taxon>Viridiplantae</taxon>
        <taxon>Streptophyta</taxon>
        <taxon>Embryophyta</taxon>
        <taxon>Tracheophyta</taxon>
        <taxon>Spermatophyta</taxon>
        <taxon>Magnoliopsida</taxon>
        <taxon>eudicotyledons</taxon>
        <taxon>Gunneridae</taxon>
        <taxon>Pentapetalae</taxon>
        <taxon>Caryophyllales</taxon>
        <taxon>Cactineae</taxon>
        <taxon>Cactaceae</taxon>
        <taxon>Cactoideae</taxon>
        <taxon>Echinocereeae</taxon>
        <taxon>Carnegiea</taxon>
    </lineage>
</organism>
<feature type="binding site" evidence="5">
    <location>
        <position position="445"/>
    </location>
    <ligand>
        <name>a divalent metal cation</name>
        <dbReference type="ChEBI" id="CHEBI:60240"/>
        <label>2</label>
        <note>catalytic</note>
    </ligand>
</feature>
<evidence type="ECO:0000259" key="7">
    <source>
        <dbReference type="Pfam" id="PF00557"/>
    </source>
</evidence>
<feature type="binding site" evidence="5">
    <location>
        <position position="191"/>
    </location>
    <ligand>
        <name>substrate</name>
    </ligand>
</feature>
<dbReference type="SUPFAM" id="SSF55920">
    <property type="entry name" value="Creatinase/aminopeptidase"/>
    <property type="match status" value="2"/>
</dbReference>
<dbReference type="GO" id="GO:0004239">
    <property type="term" value="F:initiator methionyl aminopeptidase activity"/>
    <property type="evidence" value="ECO:0007669"/>
    <property type="project" value="UniProtKB-UniRule"/>
</dbReference>
<dbReference type="InterPro" id="IPR036005">
    <property type="entry name" value="Creatinase/aminopeptidase-like"/>
</dbReference>
<feature type="binding site" evidence="5">
    <location>
        <position position="215"/>
    </location>
    <ligand>
        <name>a divalent metal cation</name>
        <dbReference type="ChEBI" id="CHEBI:60240"/>
        <label>1</label>
    </ligand>
</feature>
<comment type="caution">
    <text evidence="8">The sequence shown here is derived from an EMBL/GenBank/DDBJ whole genome shotgun (WGS) entry which is preliminary data.</text>
</comment>
<dbReference type="Proteomes" id="UP001153076">
    <property type="component" value="Unassembled WGS sequence"/>
</dbReference>
<protein>
    <recommendedName>
        <fullName evidence="7">Peptidase M24 domain-containing protein</fullName>
    </recommendedName>
</protein>
<evidence type="ECO:0000256" key="1">
    <source>
        <dbReference type="ARBA" id="ARBA00022438"/>
    </source>
</evidence>
<feature type="region of interest" description="Disordered" evidence="6">
    <location>
        <begin position="65"/>
        <end position="84"/>
    </location>
</feature>
<evidence type="ECO:0000256" key="3">
    <source>
        <dbReference type="ARBA" id="ARBA00022723"/>
    </source>
</evidence>
<feature type="binding site" evidence="5">
    <location>
        <position position="208"/>
    </location>
    <ligand>
        <name>a divalent metal cation</name>
        <dbReference type="ChEBI" id="CHEBI:60240"/>
        <label>1</label>
    </ligand>
</feature>
<dbReference type="InterPro" id="IPR000994">
    <property type="entry name" value="Pept_M24"/>
</dbReference>
<sequence>MAFTAPTSLQLTSSLRGGALSTSSSSSFHSGGSLRFLRFLPLSGGSRKGFVVLAKRSLGFGEAMRTKRERELPATKPRERPPLRRGKVSRRLPVPDHIQKPPYVGTYKLPELSSDYQIHDSEGIARMRSAGELAARVLEYAGTLVRPSVTTDEIDKAVHQMIIDAGAYPSPLGYGGFPKSVCTSVNEVMCHGIPDTRRLQDGDIINIDVTGYHGDTSRTFLCGNVSDSMKQLVKVTEECLEKGIAICKDGVELKEIGKVIRTSLNTPLECQYNETNRTTNSINLPITESPVEKYMGDIFSKVATENAPLVMNHYYYGYYHTFLLTNENLCGLVVDIMTMTFMFFHTLYSSTFCQCLIMFSVTLFSGHAEKYNYGVVDRFVGHGVGSIFHSEPIIFHHRNDRPGKMVEGMTFTIEPILTMGSIDCVTWSDRWTTLTDDGSPAAQFEHTILITKSGAEILTKC</sequence>
<feature type="domain" description="Peptidase M24" evidence="7">
    <location>
        <begin position="367"/>
        <end position="452"/>
    </location>
</feature>
<dbReference type="PANTHER" id="PTHR43330">
    <property type="entry name" value="METHIONINE AMINOPEPTIDASE"/>
    <property type="match status" value="1"/>
</dbReference>
<evidence type="ECO:0000256" key="2">
    <source>
        <dbReference type="ARBA" id="ARBA00022670"/>
    </source>
</evidence>
<dbReference type="OrthoDB" id="3209743at2759"/>
<dbReference type="GO" id="GO:0070006">
    <property type="term" value="F:metalloaminopeptidase activity"/>
    <property type="evidence" value="ECO:0007669"/>
    <property type="project" value="UniProtKB-UniRule"/>
</dbReference>
<dbReference type="Gene3D" id="3.90.230.10">
    <property type="entry name" value="Creatinase/methionine aminopeptidase superfamily"/>
    <property type="match status" value="1"/>
</dbReference>
<keyword evidence="1 5" id="KW-0031">Aminopeptidase</keyword>
<feature type="binding site" evidence="5">
    <location>
        <position position="445"/>
    </location>
    <ligand>
        <name>a divalent metal cation</name>
        <dbReference type="ChEBI" id="CHEBI:60240"/>
        <label>1</label>
    </ligand>
</feature>
<feature type="binding site" evidence="5">
    <location>
        <position position="215"/>
    </location>
    <ligand>
        <name>a divalent metal cation</name>
        <dbReference type="ChEBI" id="CHEBI:60240"/>
        <label>2</label>
        <note>catalytic</note>
    </ligand>
</feature>
<dbReference type="CDD" id="cd01086">
    <property type="entry name" value="MetAP1"/>
    <property type="match status" value="1"/>
</dbReference>
<evidence type="ECO:0000256" key="5">
    <source>
        <dbReference type="HAMAP-Rule" id="MF_03174"/>
    </source>
</evidence>
<keyword evidence="2 5" id="KW-0645">Protease</keyword>
<dbReference type="GO" id="GO:0046872">
    <property type="term" value="F:metal ion binding"/>
    <property type="evidence" value="ECO:0007669"/>
    <property type="project" value="UniProtKB-UniRule"/>
</dbReference>
<keyword evidence="3 5" id="KW-0479">Metal-binding</keyword>
<proteinExistence type="inferred from homology"/>
<dbReference type="InterPro" id="IPR002467">
    <property type="entry name" value="Pept_M24A_MAP1"/>
</dbReference>
<name>A0A9Q1KMB3_9CARY</name>
<dbReference type="Pfam" id="PF00557">
    <property type="entry name" value="Peptidase_M24"/>
    <property type="match status" value="2"/>
</dbReference>
<dbReference type="PROSITE" id="PS00680">
    <property type="entry name" value="MAP_1"/>
    <property type="match status" value="1"/>
</dbReference>
<dbReference type="EMBL" id="JAKOGI010000078">
    <property type="protein sequence ID" value="KAJ8445371.1"/>
    <property type="molecule type" value="Genomic_DNA"/>
</dbReference>
<dbReference type="HAMAP" id="MF_01974">
    <property type="entry name" value="MetAP_1"/>
    <property type="match status" value="1"/>
</dbReference>
<feature type="binding site" evidence="5">
    <location>
        <position position="389"/>
    </location>
    <ligand>
        <name>substrate</name>
    </ligand>
</feature>
<comment type="similarity">
    <text evidence="5">Belongs to the peptidase M24A family. Methionine aminopeptidase type 1 subfamily.</text>
</comment>
<feature type="binding site" evidence="5">
    <location>
        <position position="382"/>
    </location>
    <ligand>
        <name>a divalent metal cation</name>
        <dbReference type="ChEBI" id="CHEBI:60240"/>
        <label>2</label>
        <note>catalytic</note>
    </ligand>
</feature>
<evidence type="ECO:0000256" key="6">
    <source>
        <dbReference type="SAM" id="MobiDB-lite"/>
    </source>
</evidence>
<keyword evidence="9" id="KW-1185">Reference proteome</keyword>
<evidence type="ECO:0000256" key="4">
    <source>
        <dbReference type="ARBA" id="ARBA00022801"/>
    </source>
</evidence>
<feature type="domain" description="Peptidase M24" evidence="7">
    <location>
        <begin position="126"/>
        <end position="266"/>
    </location>
</feature>
<evidence type="ECO:0000313" key="8">
    <source>
        <dbReference type="EMBL" id="KAJ8445371.1"/>
    </source>
</evidence>
<comment type="catalytic activity">
    <reaction evidence="5">
        <text>Release of N-terminal amino acids, preferentially methionine, from peptides and arylamides.</text>
        <dbReference type="EC" id="3.4.11.18"/>
    </reaction>
</comment>
<feature type="binding site" evidence="5">
    <location>
        <position position="414"/>
    </location>
    <ligand>
        <name>a divalent metal cation</name>
        <dbReference type="ChEBI" id="CHEBI:60240"/>
        <label>2</label>
        <note>catalytic</note>
    </ligand>
</feature>
<evidence type="ECO:0000313" key="9">
    <source>
        <dbReference type="Proteomes" id="UP001153076"/>
    </source>
</evidence>
<gene>
    <name evidence="8" type="ORF">Cgig2_010729</name>
</gene>
<feature type="compositionally biased region" description="Basic and acidic residues" evidence="6">
    <location>
        <begin position="65"/>
        <end position="82"/>
    </location>
</feature>
<dbReference type="AlphaFoldDB" id="A0A9Q1KMB3"/>
<reference evidence="8" key="1">
    <citation type="submission" date="2022-04" db="EMBL/GenBank/DDBJ databases">
        <title>Carnegiea gigantea Genome sequencing and assembly v2.</title>
        <authorList>
            <person name="Copetti D."/>
            <person name="Sanderson M.J."/>
            <person name="Burquez A."/>
            <person name="Wojciechowski M.F."/>
        </authorList>
    </citation>
    <scope>NUCLEOTIDE SEQUENCE</scope>
    <source>
        <strain evidence="8">SGP5-SGP5p</strain>
        <tissue evidence="8">Aerial part</tissue>
    </source>
</reference>
<comment type="cofactor">
    <cofactor evidence="5">
        <name>Co(2+)</name>
        <dbReference type="ChEBI" id="CHEBI:48828"/>
    </cofactor>
    <cofactor evidence="5">
        <name>Zn(2+)</name>
        <dbReference type="ChEBI" id="CHEBI:29105"/>
    </cofactor>
    <cofactor evidence="5">
        <name>Mn(2+)</name>
        <dbReference type="ChEBI" id="CHEBI:29035"/>
    </cofactor>
    <cofactor evidence="5">
        <name>Fe(2+)</name>
        <dbReference type="ChEBI" id="CHEBI:29033"/>
    </cofactor>
    <text evidence="5">Binds 2 divalent metal cations per subunit. Has a high-affinity and a low affinity metal-binding site. The true nature of the physiological cofactor is under debate. The enzyme is active with cobalt, zinc, manganese or divalent iron ions. Most likely, methionine aminopeptidases function as mononuclear Fe(2+)-metalloproteases under physiological conditions, and the catalytically relevant metal-binding site has been assigned to the histidine-containing high-affinity site.</text>
</comment>
<keyword evidence="4 5" id="KW-0378">Hydrolase</keyword>
<dbReference type="GO" id="GO:0009507">
    <property type="term" value="C:chloroplast"/>
    <property type="evidence" value="ECO:0007669"/>
    <property type="project" value="TreeGrafter"/>
</dbReference>
<dbReference type="GO" id="GO:0006508">
    <property type="term" value="P:proteolysis"/>
    <property type="evidence" value="ECO:0007669"/>
    <property type="project" value="UniProtKB-KW"/>
</dbReference>
<accession>A0A9Q1KMB3</accession>